<name>A0A382IA73_9ZZZZ</name>
<dbReference type="AlphaFoldDB" id="A0A382IA73"/>
<dbReference type="EMBL" id="UINC01065962">
    <property type="protein sequence ID" value="SVB96159.1"/>
    <property type="molecule type" value="Genomic_DNA"/>
</dbReference>
<reference evidence="1" key="1">
    <citation type="submission" date="2018-05" db="EMBL/GenBank/DDBJ databases">
        <authorList>
            <person name="Lanie J.A."/>
            <person name="Ng W.-L."/>
            <person name="Kazmierczak K.M."/>
            <person name="Andrzejewski T.M."/>
            <person name="Davidsen T.M."/>
            <person name="Wayne K.J."/>
            <person name="Tettelin H."/>
            <person name="Glass J.I."/>
            <person name="Rusch D."/>
            <person name="Podicherti R."/>
            <person name="Tsui H.-C.T."/>
            <person name="Winkler M.E."/>
        </authorList>
    </citation>
    <scope>NUCLEOTIDE SEQUENCE</scope>
</reference>
<gene>
    <name evidence="1" type="ORF">METZ01_LOCUS249013</name>
</gene>
<organism evidence="1">
    <name type="scientific">marine metagenome</name>
    <dbReference type="NCBI Taxonomy" id="408172"/>
    <lineage>
        <taxon>unclassified sequences</taxon>
        <taxon>metagenomes</taxon>
        <taxon>ecological metagenomes</taxon>
    </lineage>
</organism>
<feature type="non-terminal residue" evidence="1">
    <location>
        <position position="29"/>
    </location>
</feature>
<proteinExistence type="predicted"/>
<sequence>MYAIASISPKLIMRPQLTCLVSTFGWWNL</sequence>
<accession>A0A382IA73</accession>
<protein>
    <submittedName>
        <fullName evidence="1">Uncharacterized protein</fullName>
    </submittedName>
</protein>
<evidence type="ECO:0000313" key="1">
    <source>
        <dbReference type="EMBL" id="SVB96159.1"/>
    </source>
</evidence>